<dbReference type="EMBL" id="KI392088">
    <property type="protein sequence ID" value="ERN18664.1"/>
    <property type="molecule type" value="Genomic_DNA"/>
</dbReference>
<dbReference type="HOGENOM" id="CLU_2815822_0_0_1"/>
<sequence>MDTGVTFMEYKGLVLEFLAKSPKGKSELLDACVISRVWRVNLKWNSQPTRKYLSSTDLCYLAARYHS</sequence>
<evidence type="ECO:0000313" key="2">
    <source>
        <dbReference type="Proteomes" id="UP000017836"/>
    </source>
</evidence>
<gene>
    <name evidence="1" type="ORF">AMTR_s00065p00192950</name>
</gene>
<name>U5D869_AMBTC</name>
<protein>
    <submittedName>
        <fullName evidence="1">Uncharacterized protein</fullName>
    </submittedName>
</protein>
<reference evidence="2" key="1">
    <citation type="journal article" date="2013" name="Science">
        <title>The Amborella genome and the evolution of flowering plants.</title>
        <authorList>
            <consortium name="Amborella Genome Project"/>
        </authorList>
    </citation>
    <scope>NUCLEOTIDE SEQUENCE [LARGE SCALE GENOMIC DNA]</scope>
</reference>
<organism evidence="1 2">
    <name type="scientific">Amborella trichopoda</name>
    <dbReference type="NCBI Taxonomy" id="13333"/>
    <lineage>
        <taxon>Eukaryota</taxon>
        <taxon>Viridiplantae</taxon>
        <taxon>Streptophyta</taxon>
        <taxon>Embryophyta</taxon>
        <taxon>Tracheophyta</taxon>
        <taxon>Spermatophyta</taxon>
        <taxon>Magnoliopsida</taxon>
        <taxon>Amborellales</taxon>
        <taxon>Amborellaceae</taxon>
        <taxon>Amborella</taxon>
    </lineage>
</organism>
<dbReference type="AlphaFoldDB" id="U5D869"/>
<keyword evidence="2" id="KW-1185">Reference proteome</keyword>
<proteinExistence type="predicted"/>
<dbReference type="Gramene" id="ERN18664">
    <property type="protein sequence ID" value="ERN18664"/>
    <property type="gene ID" value="AMTR_s00065p00192950"/>
</dbReference>
<evidence type="ECO:0000313" key="1">
    <source>
        <dbReference type="EMBL" id="ERN18664.1"/>
    </source>
</evidence>
<dbReference type="Proteomes" id="UP000017836">
    <property type="component" value="Unassembled WGS sequence"/>
</dbReference>
<accession>U5D869</accession>